<proteinExistence type="predicted"/>
<organism evidence="10 11">
    <name type="scientific">Thermincola ferriacetica</name>
    <dbReference type="NCBI Taxonomy" id="281456"/>
    <lineage>
        <taxon>Bacteria</taxon>
        <taxon>Bacillati</taxon>
        <taxon>Bacillota</taxon>
        <taxon>Clostridia</taxon>
        <taxon>Eubacteriales</taxon>
        <taxon>Thermincolaceae</taxon>
        <taxon>Thermincola</taxon>
    </lineage>
</organism>
<evidence type="ECO:0000256" key="5">
    <source>
        <dbReference type="ARBA" id="ARBA00022989"/>
    </source>
</evidence>
<evidence type="ECO:0000256" key="4">
    <source>
        <dbReference type="ARBA" id="ARBA00022692"/>
    </source>
</evidence>
<evidence type="ECO:0000313" key="10">
    <source>
        <dbReference type="EMBL" id="KNZ70467.1"/>
    </source>
</evidence>
<feature type="domain" description="POTRA" evidence="9">
    <location>
        <begin position="40"/>
        <end position="108"/>
    </location>
</feature>
<dbReference type="GO" id="GO:0005886">
    <property type="term" value="C:plasma membrane"/>
    <property type="evidence" value="ECO:0007669"/>
    <property type="project" value="TreeGrafter"/>
</dbReference>
<dbReference type="InterPro" id="IPR034746">
    <property type="entry name" value="POTRA"/>
</dbReference>
<evidence type="ECO:0000256" key="3">
    <source>
        <dbReference type="ARBA" id="ARBA00022618"/>
    </source>
</evidence>
<dbReference type="Gene3D" id="3.10.20.310">
    <property type="entry name" value="membrane protein fhac"/>
    <property type="match status" value="1"/>
</dbReference>
<evidence type="ECO:0000256" key="7">
    <source>
        <dbReference type="ARBA" id="ARBA00023306"/>
    </source>
</evidence>
<dbReference type="PANTHER" id="PTHR37820:SF1">
    <property type="entry name" value="CELL DIVISION PROTEIN FTSQ"/>
    <property type="match status" value="1"/>
</dbReference>
<comment type="subcellular location">
    <subcellularLocation>
        <location evidence="1">Membrane</location>
    </subcellularLocation>
</comment>
<evidence type="ECO:0000313" key="11">
    <source>
        <dbReference type="Proteomes" id="UP000037175"/>
    </source>
</evidence>
<dbReference type="EMBL" id="LGTE01000003">
    <property type="protein sequence ID" value="KNZ70467.1"/>
    <property type="molecule type" value="Genomic_DNA"/>
</dbReference>
<evidence type="ECO:0000256" key="1">
    <source>
        <dbReference type="ARBA" id="ARBA00004370"/>
    </source>
</evidence>
<keyword evidence="2" id="KW-1003">Cell membrane</keyword>
<evidence type="ECO:0000256" key="6">
    <source>
        <dbReference type="ARBA" id="ARBA00023136"/>
    </source>
</evidence>
<keyword evidence="7" id="KW-0131">Cell cycle</keyword>
<keyword evidence="4 8" id="KW-0812">Transmembrane</keyword>
<name>A0A0L6W4H5_9FIRM</name>
<dbReference type="InterPro" id="IPR005548">
    <property type="entry name" value="Cell_div_FtsQ/DivIB_C"/>
</dbReference>
<dbReference type="AlphaFoldDB" id="A0A0L6W4H5"/>
<reference evidence="11" key="1">
    <citation type="submission" date="2015-07" db="EMBL/GenBank/DDBJ databases">
        <title>Complete Genome of Thermincola ferriacetica strain Z-0001T.</title>
        <authorList>
            <person name="Lusk B."/>
            <person name="Badalamenti J.P."/>
            <person name="Parameswaran P."/>
            <person name="Bond D.R."/>
            <person name="Torres C.I."/>
        </authorList>
    </citation>
    <scope>NUCLEOTIDE SEQUENCE [LARGE SCALE GENOMIC DNA]</scope>
    <source>
        <strain evidence="11">Z-0001</strain>
    </source>
</reference>
<dbReference type="Pfam" id="PF08478">
    <property type="entry name" value="POTRA_1"/>
    <property type="match status" value="1"/>
</dbReference>
<accession>A0A0L6W4H5</accession>
<gene>
    <name evidence="10" type="ORF">Tfer_0649</name>
</gene>
<keyword evidence="11" id="KW-1185">Reference proteome</keyword>
<comment type="caution">
    <text evidence="10">The sequence shown here is derived from an EMBL/GenBank/DDBJ whole genome shotgun (WGS) entry which is preliminary data.</text>
</comment>
<evidence type="ECO:0000259" key="9">
    <source>
        <dbReference type="PROSITE" id="PS51779"/>
    </source>
</evidence>
<protein>
    <submittedName>
        <fullName evidence="10">Polypeptide-transport-associated domain-containing protein FtsQ-type</fullName>
    </submittedName>
</protein>
<evidence type="ECO:0000256" key="8">
    <source>
        <dbReference type="SAM" id="Phobius"/>
    </source>
</evidence>
<dbReference type="Pfam" id="PF03799">
    <property type="entry name" value="FtsQ_DivIB_C"/>
    <property type="match status" value="1"/>
</dbReference>
<dbReference type="Gene3D" id="3.40.50.10960">
    <property type="match status" value="1"/>
</dbReference>
<evidence type="ECO:0000256" key="2">
    <source>
        <dbReference type="ARBA" id="ARBA00022475"/>
    </source>
</evidence>
<keyword evidence="6 8" id="KW-0472">Membrane</keyword>
<keyword evidence="3" id="KW-0132">Cell division</keyword>
<dbReference type="RefSeq" id="WP_160315516.1">
    <property type="nucleotide sequence ID" value="NZ_LGTE01000003.1"/>
</dbReference>
<dbReference type="InterPro" id="IPR013685">
    <property type="entry name" value="POTRA_FtsQ_type"/>
</dbReference>
<dbReference type="PANTHER" id="PTHR37820">
    <property type="entry name" value="CELL DIVISION PROTEIN DIVIB"/>
    <property type="match status" value="1"/>
</dbReference>
<dbReference type="PROSITE" id="PS51779">
    <property type="entry name" value="POTRA"/>
    <property type="match status" value="1"/>
</dbReference>
<dbReference type="GO" id="GO:0051301">
    <property type="term" value="P:cell division"/>
    <property type="evidence" value="ECO:0007669"/>
    <property type="project" value="UniProtKB-KW"/>
</dbReference>
<feature type="transmembrane region" description="Helical" evidence="8">
    <location>
        <begin position="21"/>
        <end position="42"/>
    </location>
</feature>
<keyword evidence="5 8" id="KW-1133">Transmembrane helix</keyword>
<dbReference type="Proteomes" id="UP000037175">
    <property type="component" value="Unassembled WGS sequence"/>
</dbReference>
<sequence length="248" mass="27987">MPNIRSGRPRHTRQSLPLQGLFFILLLICGIYALLNSSFFSVSRIIVDGNKQLKTQEIVNLSGITLGTNTFKLKIDEIEKRILLHPLVKKVTVKRLLPGKIKIDLEERVGQGLLPKDGGFYVIDSEGVFLYPVDSIEKINLPIITGVRFGKIKTGQKIKSEGLRSALDYLAIMPPEISTIVSEINCADPENIIMYTIDGVEVRLGNTENATEKLEIYRQVASQKFQQKIQYIDLSYHNKPVVKFYSKP</sequence>
<dbReference type="InterPro" id="IPR050487">
    <property type="entry name" value="FtsQ_DivIB"/>
</dbReference>